<evidence type="ECO:0000256" key="4">
    <source>
        <dbReference type="ARBA" id="ARBA00018416"/>
    </source>
</evidence>
<dbReference type="EMBL" id="HBUE01237352">
    <property type="protein sequence ID" value="CAG6547699.1"/>
    <property type="molecule type" value="Transcribed_RNA"/>
</dbReference>
<dbReference type="GO" id="GO:0005778">
    <property type="term" value="C:peroxisomal membrane"/>
    <property type="evidence" value="ECO:0007669"/>
    <property type="project" value="TreeGrafter"/>
</dbReference>
<keyword evidence="11" id="KW-0653">Protein transport</keyword>
<keyword evidence="12" id="KW-0576">Peroxisome</keyword>
<dbReference type="SUPFAM" id="SSF48452">
    <property type="entry name" value="TPR-like"/>
    <property type="match status" value="1"/>
</dbReference>
<dbReference type="PANTHER" id="PTHR10130">
    <property type="entry name" value="PEROXISOMAL TARGETING SIGNAL 1 RECEPTOR PEX5"/>
    <property type="match status" value="1"/>
</dbReference>
<evidence type="ECO:0000256" key="3">
    <source>
        <dbReference type="ARBA" id="ARBA00005348"/>
    </source>
</evidence>
<feature type="repeat" description="TPR" evidence="17">
    <location>
        <begin position="346"/>
        <end position="379"/>
    </location>
</feature>
<evidence type="ECO:0000256" key="17">
    <source>
        <dbReference type="PROSITE-ProRule" id="PRU00339"/>
    </source>
</evidence>
<dbReference type="GO" id="GO:0005829">
    <property type="term" value="C:cytosol"/>
    <property type="evidence" value="ECO:0007669"/>
    <property type="project" value="UniProtKB-SubCell"/>
</dbReference>
<dbReference type="SMART" id="SM00028">
    <property type="entry name" value="TPR"/>
    <property type="match status" value="5"/>
</dbReference>
<keyword evidence="8" id="KW-0677">Repeat</keyword>
<evidence type="ECO:0000256" key="1">
    <source>
        <dbReference type="ARBA" id="ARBA00004253"/>
    </source>
</evidence>
<comment type="subcellular location">
    <subcellularLocation>
        <location evidence="2">Cytoplasm</location>
        <location evidence="2">Cytosol</location>
    </subcellularLocation>
    <subcellularLocation>
        <location evidence="1">Peroxisome matrix</location>
    </subcellularLocation>
</comment>
<keyword evidence="10" id="KW-0832">Ubl conjugation</keyword>
<evidence type="ECO:0000256" key="14">
    <source>
        <dbReference type="ARBA" id="ARBA00032505"/>
    </source>
</evidence>
<dbReference type="GO" id="GO:0016560">
    <property type="term" value="P:protein import into peroxisome matrix, docking"/>
    <property type="evidence" value="ECO:0007669"/>
    <property type="project" value="TreeGrafter"/>
</dbReference>
<dbReference type="Gene3D" id="1.25.40.10">
    <property type="entry name" value="Tetratricopeptide repeat domain"/>
    <property type="match status" value="1"/>
</dbReference>
<evidence type="ECO:0000256" key="7">
    <source>
        <dbReference type="ARBA" id="ARBA00022499"/>
    </source>
</evidence>
<protein>
    <recommendedName>
        <fullName evidence="4">Peroxisomal targeting signal 1 receptor</fullName>
    </recommendedName>
    <alternativeName>
        <fullName evidence="13">PTS1-BP</fullName>
    </alternativeName>
    <alternativeName>
        <fullName evidence="14">Peroxin-5</fullName>
    </alternativeName>
</protein>
<dbReference type="InterPro" id="IPR019734">
    <property type="entry name" value="TPR_rpt"/>
</dbReference>
<keyword evidence="6" id="KW-0963">Cytoplasm</keyword>
<evidence type="ECO:0000256" key="2">
    <source>
        <dbReference type="ARBA" id="ARBA00004514"/>
    </source>
</evidence>
<name>A0A8D8I6T9_CULPI</name>
<keyword evidence="9 17" id="KW-0802">TPR repeat</keyword>
<comment type="similarity">
    <text evidence="3">Belongs to the peroxisomal targeting signal receptor family.</text>
</comment>
<evidence type="ECO:0000256" key="13">
    <source>
        <dbReference type="ARBA" id="ARBA00030232"/>
    </source>
</evidence>
<dbReference type="FunFam" id="1.25.40.10:FF:000034">
    <property type="entry name" value="Peroxisomal biogenesis factor 5 isoform 1"/>
    <property type="match status" value="1"/>
</dbReference>
<evidence type="ECO:0000256" key="8">
    <source>
        <dbReference type="ARBA" id="ARBA00022737"/>
    </source>
</evidence>
<reference evidence="18" key="1">
    <citation type="submission" date="2021-05" db="EMBL/GenBank/DDBJ databases">
        <authorList>
            <person name="Alioto T."/>
            <person name="Alioto T."/>
            <person name="Gomez Garrido J."/>
        </authorList>
    </citation>
    <scope>NUCLEOTIDE SEQUENCE</scope>
</reference>
<proteinExistence type="inferred from homology"/>
<feature type="repeat" description="TPR" evidence="17">
    <location>
        <begin position="312"/>
        <end position="345"/>
    </location>
</feature>
<evidence type="ECO:0000313" key="18">
    <source>
        <dbReference type="EMBL" id="CAG6547699.1"/>
    </source>
</evidence>
<evidence type="ECO:0000256" key="11">
    <source>
        <dbReference type="ARBA" id="ARBA00022927"/>
    </source>
</evidence>
<feature type="repeat" description="TPR" evidence="17">
    <location>
        <begin position="459"/>
        <end position="492"/>
    </location>
</feature>
<keyword evidence="5" id="KW-0813">Transport</keyword>
<evidence type="ECO:0000256" key="10">
    <source>
        <dbReference type="ARBA" id="ARBA00022843"/>
    </source>
</evidence>
<keyword evidence="7" id="KW-1017">Isopeptide bond</keyword>
<dbReference type="Pfam" id="PF13432">
    <property type="entry name" value="TPR_16"/>
    <property type="match status" value="2"/>
</dbReference>
<dbReference type="GO" id="GO:0005782">
    <property type="term" value="C:peroxisomal matrix"/>
    <property type="evidence" value="ECO:0007669"/>
    <property type="project" value="UniProtKB-SubCell"/>
</dbReference>
<dbReference type="InterPro" id="IPR011990">
    <property type="entry name" value="TPR-like_helical_dom_sf"/>
</dbReference>
<dbReference type="PANTHER" id="PTHR10130:SF0">
    <property type="entry name" value="GH08708P"/>
    <property type="match status" value="1"/>
</dbReference>
<evidence type="ECO:0000256" key="6">
    <source>
        <dbReference type="ARBA" id="ARBA00022490"/>
    </source>
</evidence>
<feature type="repeat" description="TPR" evidence="17">
    <location>
        <begin position="493"/>
        <end position="526"/>
    </location>
</feature>
<sequence>MSFKDLVEPECGGANPLMNLGRQVTRDVAFQDEGFVGGRSAFIGSDNDLVKEFMGQIAPAPQSFRMDVLLKEMRDIDAQNFHQRQIVPGPPVIEEVNRSDMDWAKEFAIDSMGASHSGHRAESKLSSVWSNSQLAPIEESFGAGPSNILYAKDFFDLNEPKSEEEQKTIRQAAGELAEVAYGHDSEKLNYSEFLHFMSNVGEGGIKINDGQVSGGNVWANEFDQLAAGSSKTAAAKEEPGIAEDWAKAFEDSKKGNQEATENYNKQFWERLQDEWRSISENESQHPWLSEFSEFYDPYKEYKFDEENPMSNVENAFEKGKAFLAQGDIPSAVLCFEAAVKQDPENPEIWELLGFSQAENEKDPNAIAALNKALSFNPNNMPVLMALAVSYTNESMQNQALKMLVKWMKCNPKYEALVPPQMLQAQESPLASSLMGGPSLQDVQDLYIKAVQTSPSEIDADIQEALGVLFNLSSEYDKAVDCFRAAVQVRPNSSKIWNRLGASLANGNRSVEAVEAYQRALDIQPGFIRARYNVGIICINLKAYKEAAEHLLTALNHQASSIARSGINVSSPANQMSSTIWITLRMVMSLMGRQDLQQAIDNRDLDILNREFPMSND</sequence>
<dbReference type="PROSITE" id="PS50005">
    <property type="entry name" value="TPR"/>
    <property type="match status" value="4"/>
</dbReference>
<keyword evidence="18" id="KW-0675">Receptor</keyword>
<evidence type="ECO:0000256" key="15">
    <source>
        <dbReference type="ARBA" id="ARBA00046072"/>
    </source>
</evidence>
<comment type="function">
    <text evidence="15">In addition to promoting peroxisomal translocation of proteins containing a PTS1 peroxisomal targeting signal, mediates peroxisomal import of proteins containing a C-terminal PTS2-type peroxisomal targeting signal via its interaction with PEX7. Interaction with PEX7 only takes place when PEX7 is associated with cargo proteins containing a PTS2 peroxisomal targeting signal. PEX7 along with PTS2-containing cargo proteins are then translocated through the PEX13-PEX14 docking complex together with PEX5.</text>
</comment>
<dbReference type="EMBL" id="HBUE01344280">
    <property type="protein sequence ID" value="CAG6599902.1"/>
    <property type="molecule type" value="Transcribed_RNA"/>
</dbReference>
<dbReference type="InterPro" id="IPR024111">
    <property type="entry name" value="PEX5/PEX5L"/>
</dbReference>
<comment type="function">
    <text evidence="16">Receptor that mediates peroxisomal import of proteins containing a C-terminal PTS1-type tripeptide peroxisomal targeting signal (SKL-type). Binds to cargo proteins containing a PTS1 peroxisomal targeting signal in the cytosol, and translocates them into the peroxisome matrix by passing through the PEX13-PEX14 docking complex along with cargo proteins. PEX5 receptor is then retrotranslocated into the cytosol, leading to release of bound cargo in the peroxisome matrix, and reset for a subsequent peroxisome import cycle.</text>
</comment>
<organism evidence="18">
    <name type="scientific">Culex pipiens</name>
    <name type="common">House mosquito</name>
    <dbReference type="NCBI Taxonomy" id="7175"/>
    <lineage>
        <taxon>Eukaryota</taxon>
        <taxon>Metazoa</taxon>
        <taxon>Ecdysozoa</taxon>
        <taxon>Arthropoda</taxon>
        <taxon>Hexapoda</taxon>
        <taxon>Insecta</taxon>
        <taxon>Pterygota</taxon>
        <taxon>Neoptera</taxon>
        <taxon>Endopterygota</taxon>
        <taxon>Diptera</taxon>
        <taxon>Nematocera</taxon>
        <taxon>Culicoidea</taxon>
        <taxon>Culicidae</taxon>
        <taxon>Culicinae</taxon>
        <taxon>Culicini</taxon>
        <taxon>Culex</taxon>
        <taxon>Culex</taxon>
    </lineage>
</organism>
<evidence type="ECO:0000256" key="9">
    <source>
        <dbReference type="ARBA" id="ARBA00022803"/>
    </source>
</evidence>
<dbReference type="AlphaFoldDB" id="A0A8D8I6T9"/>
<dbReference type="GO" id="GO:0005052">
    <property type="term" value="F:peroxisome matrix targeting signal-1 binding"/>
    <property type="evidence" value="ECO:0007669"/>
    <property type="project" value="TreeGrafter"/>
</dbReference>
<evidence type="ECO:0000256" key="16">
    <source>
        <dbReference type="ARBA" id="ARBA00046106"/>
    </source>
</evidence>
<accession>A0A8D8I6T9</accession>
<evidence type="ECO:0000256" key="12">
    <source>
        <dbReference type="ARBA" id="ARBA00023140"/>
    </source>
</evidence>
<evidence type="ECO:0000256" key="5">
    <source>
        <dbReference type="ARBA" id="ARBA00022448"/>
    </source>
</evidence>